<evidence type="ECO:0000256" key="2">
    <source>
        <dbReference type="SAM" id="SignalP"/>
    </source>
</evidence>
<proteinExistence type="predicted"/>
<dbReference type="AlphaFoldDB" id="A0A0H3LTN7"/>
<keyword evidence="2" id="KW-0732">Signal</keyword>
<dbReference type="KEGG" id="bqu:BQ03680"/>
<keyword evidence="1" id="KW-0472">Membrane</keyword>
<dbReference type="Proteomes" id="UP000000597">
    <property type="component" value="Chromosome"/>
</dbReference>
<dbReference type="eggNOG" id="ENOG5031415">
    <property type="taxonomic scope" value="Bacteria"/>
</dbReference>
<name>A0A0H3LTN7_BARQU</name>
<keyword evidence="1" id="KW-0812">Transmembrane</keyword>
<feature type="signal peptide" evidence="2">
    <location>
        <begin position="1"/>
        <end position="28"/>
    </location>
</feature>
<evidence type="ECO:0008006" key="5">
    <source>
        <dbReference type="Google" id="ProtNLM"/>
    </source>
</evidence>
<accession>A0A0H3LTN7</accession>
<evidence type="ECO:0000256" key="1">
    <source>
        <dbReference type="SAM" id="Phobius"/>
    </source>
</evidence>
<keyword evidence="1" id="KW-1133">Transmembrane helix</keyword>
<dbReference type="RefSeq" id="WP_011179158.1">
    <property type="nucleotide sequence ID" value="NC_005955.1"/>
</dbReference>
<evidence type="ECO:0000313" key="3">
    <source>
        <dbReference type="EMBL" id="CAF25868.1"/>
    </source>
</evidence>
<dbReference type="EMBL" id="BX897700">
    <property type="protein sequence ID" value="CAF25868.1"/>
    <property type="molecule type" value="Genomic_DNA"/>
</dbReference>
<dbReference type="OrthoDB" id="7923606at2"/>
<dbReference type="HOGENOM" id="CLU_163845_0_0_5"/>
<protein>
    <recommendedName>
        <fullName evidence="5">Protein-disulfide reductase</fullName>
    </recommendedName>
</protein>
<feature type="transmembrane region" description="Helical" evidence="1">
    <location>
        <begin position="96"/>
        <end position="118"/>
    </location>
</feature>
<organism evidence="3 4">
    <name type="scientific">Bartonella quintana (strain Toulouse)</name>
    <name type="common">Rochalimaea quintana</name>
    <dbReference type="NCBI Taxonomy" id="283165"/>
    <lineage>
        <taxon>Bacteria</taxon>
        <taxon>Pseudomonadati</taxon>
        <taxon>Pseudomonadota</taxon>
        <taxon>Alphaproteobacteria</taxon>
        <taxon>Hyphomicrobiales</taxon>
        <taxon>Bartonellaceae</taxon>
        <taxon>Bartonella</taxon>
    </lineage>
</organism>
<reference evidence="3 4" key="1">
    <citation type="journal article" date="2004" name="Proc. Natl. Acad. Sci. U.S.A.">
        <title>The louse-borne human pathogen Bartonella quintana is a genomic derivative of the zoonotic agent Bartonella henselae.</title>
        <authorList>
            <person name="Alsmark U.C.M."/>
            <person name="Frank A.C."/>
            <person name="Karlberg E.O."/>
            <person name="Legault B.-A."/>
            <person name="Ardell D.H."/>
            <person name="Canbaeck B."/>
            <person name="Eriksson A.-S."/>
            <person name="Naeslund A.K."/>
            <person name="Handley S.A."/>
            <person name="Huvet M."/>
            <person name="La Scola B."/>
            <person name="Holmberg M."/>
            <person name="Andersson S.G.E."/>
        </authorList>
    </citation>
    <scope>NUCLEOTIDE SEQUENCE [LARGE SCALE GENOMIC DNA]</scope>
    <source>
        <strain evidence="3 4">Toulouse</strain>
    </source>
</reference>
<feature type="chain" id="PRO_5002614754" description="Protein-disulfide reductase" evidence="2">
    <location>
        <begin position="29"/>
        <end position="121"/>
    </location>
</feature>
<sequence>MKKLLKNYGLSILIASAFSLSQVANVHATHLRNSPQTVNTSVSVIEQGKKQAINMAALYVPSLNHEAENEAAFEGKVEKVSLFTPLKLGVFTSAGALGFGALSGFVMAIFSAVIGWIAGNK</sequence>
<gene>
    <name evidence="3" type="ordered locus">BQ03680</name>
</gene>
<evidence type="ECO:0000313" key="4">
    <source>
        <dbReference type="Proteomes" id="UP000000597"/>
    </source>
</evidence>